<dbReference type="InterPro" id="IPR018959">
    <property type="entry name" value="DUF1989"/>
</dbReference>
<sequence length="268" mass="29219">MHIHRTPDQIAADRQRYLDFQRAGMEAKTLPQPSPRPAPEASNARLTETVPGGWYTTLHLKAGELLRLVPGGASTVSLAAWALPDTTERLCLPDTVKLQWTTDLTKGRVIFSDMGRVMLSLVEDSSGAHDVLTGGSTPETVADYTGDARRNTRDNMLLAAAKLGLDRRDIPAVLNLFAPVRVDAEGRFTWRPAMLAAGDWVDLRAEMDLCLALSNCRHPLDPDASEVPPDLSVICLPARPIAADDLCRTATAEARRGFENNARLQGAF</sequence>
<dbReference type="OrthoDB" id="9772660at2"/>
<feature type="domain" description="DUF1989" evidence="1">
    <location>
        <begin position="48"/>
        <end position="209"/>
    </location>
</feature>
<dbReference type="Proteomes" id="UP000195273">
    <property type="component" value="Chromosome"/>
</dbReference>
<reference evidence="2 3" key="1">
    <citation type="submission" date="2017-05" db="EMBL/GenBank/DDBJ databases">
        <title>Genome Sequence of Loktanella vestfoldensis Strain SMR4r Isolated from a Culture of the Diatom Skeletonema marinoi.</title>
        <authorList>
            <person name="Topel M."/>
            <person name="Pinder M.I.M."/>
            <person name="Johansson O.N."/>
            <person name="Kourtchenko O."/>
            <person name="Godhe A."/>
            <person name="Clarke A.K."/>
        </authorList>
    </citation>
    <scope>NUCLEOTIDE SEQUENCE [LARGE SCALE GENOMIC DNA]</scope>
    <source>
        <strain evidence="2 3">SMR4r</strain>
    </source>
</reference>
<dbReference type="Pfam" id="PF09347">
    <property type="entry name" value="DUF1989"/>
    <property type="match status" value="1"/>
</dbReference>
<evidence type="ECO:0000313" key="3">
    <source>
        <dbReference type="Proteomes" id="UP000195273"/>
    </source>
</evidence>
<evidence type="ECO:0000313" key="2">
    <source>
        <dbReference type="EMBL" id="ARU02309.1"/>
    </source>
</evidence>
<dbReference type="PANTHER" id="PTHR31527">
    <property type="entry name" value="RE64534P"/>
    <property type="match status" value="1"/>
</dbReference>
<dbReference type="KEGG" id="lvs:LOKVESSMR4R_03021"/>
<keyword evidence="3" id="KW-1185">Reference proteome</keyword>
<name>A0A1Y0EFX8_9RHOB</name>
<dbReference type="RefSeq" id="WP_087210072.1">
    <property type="nucleotide sequence ID" value="NZ_CP021431.1"/>
</dbReference>
<proteinExistence type="predicted"/>
<accession>A0A1Y0EFX8</accession>
<dbReference type="EMBL" id="CP021431">
    <property type="protein sequence ID" value="ARU02309.1"/>
    <property type="molecule type" value="Genomic_DNA"/>
</dbReference>
<protein>
    <submittedName>
        <fullName evidence="2">Urea carboxylase</fullName>
    </submittedName>
</protein>
<dbReference type="PANTHER" id="PTHR31527:SF0">
    <property type="entry name" value="RE64534P"/>
    <property type="match status" value="1"/>
</dbReference>
<dbReference type="AlphaFoldDB" id="A0A1Y0EFX8"/>
<evidence type="ECO:0000259" key="1">
    <source>
        <dbReference type="Pfam" id="PF09347"/>
    </source>
</evidence>
<gene>
    <name evidence="2" type="ORF">LOKVESSMR4R_03021</name>
</gene>
<dbReference type="STRING" id="1122181.GCA_000382265_00111"/>
<dbReference type="NCBIfam" id="TIGR03425">
    <property type="entry name" value="urea_degr_2"/>
    <property type="match status" value="1"/>
</dbReference>
<organism evidence="2 3">
    <name type="scientific">Yoonia vestfoldensis</name>
    <dbReference type="NCBI Taxonomy" id="245188"/>
    <lineage>
        <taxon>Bacteria</taxon>
        <taxon>Pseudomonadati</taxon>
        <taxon>Pseudomonadota</taxon>
        <taxon>Alphaproteobacteria</taxon>
        <taxon>Rhodobacterales</taxon>
        <taxon>Paracoccaceae</taxon>
        <taxon>Yoonia</taxon>
    </lineage>
</organism>
<dbReference type="InterPro" id="IPR017792">
    <property type="entry name" value="UAAP1"/>
</dbReference>